<evidence type="ECO:0000256" key="1">
    <source>
        <dbReference type="SAM" id="MobiDB-lite"/>
    </source>
</evidence>
<sequence>MSQSTFVVSGGSHAPEYSKEEAVDLICKLVGSGHRTFFTNLLDDASSKFYNPSYDLYKSLPKNTKKNTTAPINMSPPPANTNIQTSPGCQDHVPQLLPNGCFAACYQYA</sequence>
<name>A0A9N9EMZ4_9GLOM</name>
<gene>
    <name evidence="2" type="ORF">DERYTH_LOCUS11884</name>
</gene>
<feature type="region of interest" description="Disordered" evidence="1">
    <location>
        <begin position="67"/>
        <end position="87"/>
    </location>
</feature>
<reference evidence="2" key="1">
    <citation type="submission" date="2021-06" db="EMBL/GenBank/DDBJ databases">
        <authorList>
            <person name="Kallberg Y."/>
            <person name="Tangrot J."/>
            <person name="Rosling A."/>
        </authorList>
    </citation>
    <scope>NUCLEOTIDE SEQUENCE</scope>
    <source>
        <strain evidence="2">MA453B</strain>
    </source>
</reference>
<evidence type="ECO:0000313" key="3">
    <source>
        <dbReference type="Proteomes" id="UP000789405"/>
    </source>
</evidence>
<accession>A0A9N9EMZ4</accession>
<dbReference type="EMBL" id="CAJVPY010007555">
    <property type="protein sequence ID" value="CAG8682348.1"/>
    <property type="molecule type" value="Genomic_DNA"/>
</dbReference>
<comment type="caution">
    <text evidence="2">The sequence shown here is derived from an EMBL/GenBank/DDBJ whole genome shotgun (WGS) entry which is preliminary data.</text>
</comment>
<protein>
    <submittedName>
        <fullName evidence="2">11684_t:CDS:1</fullName>
    </submittedName>
</protein>
<dbReference type="Proteomes" id="UP000789405">
    <property type="component" value="Unassembled WGS sequence"/>
</dbReference>
<evidence type="ECO:0000313" key="2">
    <source>
        <dbReference type="EMBL" id="CAG8682348.1"/>
    </source>
</evidence>
<proteinExistence type="predicted"/>
<keyword evidence="3" id="KW-1185">Reference proteome</keyword>
<organism evidence="2 3">
    <name type="scientific">Dentiscutata erythropus</name>
    <dbReference type="NCBI Taxonomy" id="1348616"/>
    <lineage>
        <taxon>Eukaryota</taxon>
        <taxon>Fungi</taxon>
        <taxon>Fungi incertae sedis</taxon>
        <taxon>Mucoromycota</taxon>
        <taxon>Glomeromycotina</taxon>
        <taxon>Glomeromycetes</taxon>
        <taxon>Diversisporales</taxon>
        <taxon>Gigasporaceae</taxon>
        <taxon>Dentiscutata</taxon>
    </lineage>
</organism>
<dbReference type="AlphaFoldDB" id="A0A9N9EMZ4"/>